<keyword evidence="5" id="KW-0456">Lyase</keyword>
<dbReference type="GO" id="GO:0016836">
    <property type="term" value="F:hydro-lyase activity"/>
    <property type="evidence" value="ECO:0007669"/>
    <property type="project" value="InterPro"/>
</dbReference>
<accession>A0A1F6NTH5</accession>
<dbReference type="HAMAP" id="MF_01965">
    <property type="entry name" value="NADHX_dehydratase"/>
    <property type="match status" value="1"/>
</dbReference>
<proteinExistence type="inferred from homology"/>
<feature type="domain" description="YjeF C-terminal" evidence="6">
    <location>
        <begin position="4"/>
        <end position="243"/>
    </location>
</feature>
<evidence type="ECO:0000256" key="2">
    <source>
        <dbReference type="ARBA" id="ARBA00022840"/>
    </source>
</evidence>
<feature type="non-terminal residue" evidence="7">
    <location>
        <position position="243"/>
    </location>
</feature>
<dbReference type="AlphaFoldDB" id="A0A1F6NTH5"/>
<keyword evidence="2" id="KW-0067">ATP-binding</keyword>
<dbReference type="NCBIfam" id="TIGR00196">
    <property type="entry name" value="yjeF_cterm"/>
    <property type="match status" value="1"/>
</dbReference>
<evidence type="ECO:0000256" key="4">
    <source>
        <dbReference type="ARBA" id="ARBA00023027"/>
    </source>
</evidence>
<dbReference type="EMBL" id="MFQP01000047">
    <property type="protein sequence ID" value="OGH87168.1"/>
    <property type="molecule type" value="Genomic_DNA"/>
</dbReference>
<dbReference type="PANTHER" id="PTHR12592">
    <property type="entry name" value="ATP-DEPENDENT (S)-NAD(P)H-HYDRATE DEHYDRATASE FAMILY MEMBER"/>
    <property type="match status" value="1"/>
</dbReference>
<dbReference type="Gene3D" id="3.40.1190.20">
    <property type="match status" value="1"/>
</dbReference>
<comment type="caution">
    <text evidence="7">The sequence shown here is derived from an EMBL/GenBank/DDBJ whole genome shotgun (WGS) entry which is preliminary data.</text>
</comment>
<dbReference type="Pfam" id="PF01256">
    <property type="entry name" value="Carb_kinase"/>
    <property type="match status" value="1"/>
</dbReference>
<evidence type="ECO:0000259" key="6">
    <source>
        <dbReference type="PROSITE" id="PS51383"/>
    </source>
</evidence>
<organism evidence="7 8">
    <name type="scientific">Candidatus Magasanikbacteria bacterium RIFOXYA1_FULL_40_8</name>
    <dbReference type="NCBI Taxonomy" id="1798694"/>
    <lineage>
        <taxon>Bacteria</taxon>
        <taxon>Candidatus Magasanikiibacteriota</taxon>
    </lineage>
</organism>
<dbReference type="SUPFAM" id="SSF53613">
    <property type="entry name" value="Ribokinase-like"/>
    <property type="match status" value="1"/>
</dbReference>
<evidence type="ECO:0000313" key="7">
    <source>
        <dbReference type="EMBL" id="OGH87168.1"/>
    </source>
</evidence>
<protein>
    <submittedName>
        <fullName evidence="7">NAD(P)H-hydrate dehydratase</fullName>
    </submittedName>
</protein>
<sequence>MQLAGAEIFKKIRRYQPASRKGDNGVVLVIAGSNKYHGALLLSVEALSRIADMVFVHSVAGNLKIIKKLKSEIATFISVKDSELEETIKRADVVLMGPGLEESKKNSDLLKKILTGYKNKKVVLDATSLWQLNPEWLNENCIVTPHKKEFEKVFGAKPIPQNVLKMASKYHCVVLLKGQSDYISDGEEIYENKTGNEGMTKGGTGDALAGIVAGFYSGNDALTAALAGAYLNGRAGDNLYKRK</sequence>
<dbReference type="Proteomes" id="UP000177151">
    <property type="component" value="Unassembled WGS sequence"/>
</dbReference>
<dbReference type="GO" id="GO:0005524">
    <property type="term" value="F:ATP binding"/>
    <property type="evidence" value="ECO:0007669"/>
    <property type="project" value="UniProtKB-KW"/>
</dbReference>
<reference evidence="7 8" key="1">
    <citation type="journal article" date="2016" name="Nat. Commun.">
        <title>Thousands of microbial genomes shed light on interconnected biogeochemical processes in an aquifer system.</title>
        <authorList>
            <person name="Anantharaman K."/>
            <person name="Brown C.T."/>
            <person name="Hug L.A."/>
            <person name="Sharon I."/>
            <person name="Castelle C.J."/>
            <person name="Probst A.J."/>
            <person name="Thomas B.C."/>
            <person name="Singh A."/>
            <person name="Wilkins M.J."/>
            <person name="Karaoz U."/>
            <person name="Brodie E.L."/>
            <person name="Williams K.H."/>
            <person name="Hubbard S.S."/>
            <person name="Banfield J.F."/>
        </authorList>
    </citation>
    <scope>NUCLEOTIDE SEQUENCE [LARGE SCALE GENOMIC DNA]</scope>
</reference>
<evidence type="ECO:0000313" key="8">
    <source>
        <dbReference type="Proteomes" id="UP000177151"/>
    </source>
</evidence>
<keyword evidence="3" id="KW-0521">NADP</keyword>
<dbReference type="InterPro" id="IPR029056">
    <property type="entry name" value="Ribokinase-like"/>
</dbReference>
<dbReference type="PROSITE" id="PS51383">
    <property type="entry name" value="YJEF_C_3"/>
    <property type="match status" value="1"/>
</dbReference>
<dbReference type="PANTHER" id="PTHR12592:SF0">
    <property type="entry name" value="ATP-DEPENDENT (S)-NAD(P)H-HYDRATE DEHYDRATASE"/>
    <property type="match status" value="1"/>
</dbReference>
<evidence type="ECO:0000256" key="5">
    <source>
        <dbReference type="ARBA" id="ARBA00023239"/>
    </source>
</evidence>
<evidence type="ECO:0000256" key="3">
    <source>
        <dbReference type="ARBA" id="ARBA00022857"/>
    </source>
</evidence>
<dbReference type="GO" id="GO:0110051">
    <property type="term" value="P:metabolite repair"/>
    <property type="evidence" value="ECO:0007669"/>
    <property type="project" value="TreeGrafter"/>
</dbReference>
<keyword evidence="4" id="KW-0520">NAD</keyword>
<evidence type="ECO:0000256" key="1">
    <source>
        <dbReference type="ARBA" id="ARBA00022741"/>
    </source>
</evidence>
<name>A0A1F6NTH5_9BACT</name>
<dbReference type="CDD" id="cd01171">
    <property type="entry name" value="YXKO-related"/>
    <property type="match status" value="1"/>
</dbReference>
<dbReference type="InterPro" id="IPR000631">
    <property type="entry name" value="CARKD"/>
</dbReference>
<gene>
    <name evidence="7" type="ORF">A2206_01665</name>
</gene>
<keyword evidence="1" id="KW-0547">Nucleotide-binding</keyword>